<dbReference type="PANTHER" id="PTHR10938:SF0">
    <property type="entry name" value="TRANSLATION INITIATION FACTOR IF-3, MITOCHONDRIAL"/>
    <property type="match status" value="1"/>
</dbReference>
<organism evidence="5 6">
    <name type="scientific">Pseudopithomyces chartarum</name>
    <dbReference type="NCBI Taxonomy" id="1892770"/>
    <lineage>
        <taxon>Eukaryota</taxon>
        <taxon>Fungi</taxon>
        <taxon>Dikarya</taxon>
        <taxon>Ascomycota</taxon>
        <taxon>Pezizomycotina</taxon>
        <taxon>Dothideomycetes</taxon>
        <taxon>Pleosporomycetidae</taxon>
        <taxon>Pleosporales</taxon>
        <taxon>Massarineae</taxon>
        <taxon>Didymosphaeriaceae</taxon>
        <taxon>Pseudopithomyces</taxon>
    </lineage>
</organism>
<feature type="compositionally biased region" description="Basic and acidic residues" evidence="4">
    <location>
        <begin position="232"/>
        <end position="266"/>
    </location>
</feature>
<evidence type="ECO:0000256" key="3">
    <source>
        <dbReference type="ARBA" id="ARBA00022917"/>
    </source>
</evidence>
<dbReference type="InterPro" id="IPR036787">
    <property type="entry name" value="T_IF-3_N_sf"/>
</dbReference>
<evidence type="ECO:0000256" key="1">
    <source>
        <dbReference type="ARBA" id="ARBA00005439"/>
    </source>
</evidence>
<dbReference type="GO" id="GO:0043022">
    <property type="term" value="F:ribosome binding"/>
    <property type="evidence" value="ECO:0007669"/>
    <property type="project" value="TreeGrafter"/>
</dbReference>
<evidence type="ECO:0000313" key="5">
    <source>
        <dbReference type="EMBL" id="KAK3209711.1"/>
    </source>
</evidence>
<feature type="non-terminal residue" evidence="5">
    <location>
        <position position="1"/>
    </location>
</feature>
<evidence type="ECO:0000256" key="2">
    <source>
        <dbReference type="ARBA" id="ARBA00022540"/>
    </source>
</evidence>
<dbReference type="AlphaFoldDB" id="A0AAN6LYX0"/>
<sequence length="273" mass="30867">HIACPLPRIRRAEPHRTPPNIPPTALSSPNNPIRTFKGPRKPPAKRQAISDFYTFDNAIQAEQINLIDESGTYHNNINIDHAMRKYNRVTHHLLLITEGKTNELGQPDPENLPVCKIISKMELRNQYNRKIDIARKAERGPVLKALELNWAIAGGDLKHRLDKLQEFLRDGRKVEVTFGPKRRGKKATDEEAKSVLEAVEDAASECKGTGEVKREGVMGGVMTITYQGTDLEGNKDQKKVTLTPKEERRLKKREKKEEKDQNRGETAEEVASA</sequence>
<gene>
    <name evidence="5" type="ORF">GRF29_44g459509</name>
</gene>
<evidence type="ECO:0008006" key="7">
    <source>
        <dbReference type="Google" id="ProtNLM"/>
    </source>
</evidence>
<dbReference type="GO" id="GO:0032790">
    <property type="term" value="P:ribosome disassembly"/>
    <property type="evidence" value="ECO:0007669"/>
    <property type="project" value="TreeGrafter"/>
</dbReference>
<dbReference type="InterPro" id="IPR036788">
    <property type="entry name" value="T_IF-3_C_sf"/>
</dbReference>
<proteinExistence type="inferred from homology"/>
<dbReference type="EMBL" id="WVTA01000005">
    <property type="protein sequence ID" value="KAK3209711.1"/>
    <property type="molecule type" value="Genomic_DNA"/>
</dbReference>
<dbReference type="Gene3D" id="3.10.20.80">
    <property type="entry name" value="Translation initiation factor 3 (IF-3), N-terminal domain"/>
    <property type="match status" value="1"/>
</dbReference>
<dbReference type="GO" id="GO:0003743">
    <property type="term" value="F:translation initiation factor activity"/>
    <property type="evidence" value="ECO:0007669"/>
    <property type="project" value="UniProtKB-KW"/>
</dbReference>
<dbReference type="Proteomes" id="UP001280581">
    <property type="component" value="Unassembled WGS sequence"/>
</dbReference>
<dbReference type="Gene3D" id="3.30.110.10">
    <property type="entry name" value="Translation initiation factor 3 (IF-3), C-terminal domain"/>
    <property type="match status" value="1"/>
</dbReference>
<keyword evidence="6" id="KW-1185">Reference proteome</keyword>
<feature type="region of interest" description="Disordered" evidence="4">
    <location>
        <begin position="230"/>
        <end position="273"/>
    </location>
</feature>
<feature type="region of interest" description="Disordered" evidence="4">
    <location>
        <begin position="1"/>
        <end position="44"/>
    </location>
</feature>
<evidence type="ECO:0000313" key="6">
    <source>
        <dbReference type="Proteomes" id="UP001280581"/>
    </source>
</evidence>
<protein>
    <recommendedName>
        <fullName evidence="7">Translation initiation factor 3 N-terminal domain-containing protein</fullName>
    </recommendedName>
</protein>
<dbReference type="GO" id="GO:0005739">
    <property type="term" value="C:mitochondrion"/>
    <property type="evidence" value="ECO:0007669"/>
    <property type="project" value="TreeGrafter"/>
</dbReference>
<dbReference type="InterPro" id="IPR001288">
    <property type="entry name" value="Translation_initiation_fac_3"/>
</dbReference>
<comment type="similarity">
    <text evidence="1">Belongs to the IF-3 family.</text>
</comment>
<evidence type="ECO:0000256" key="4">
    <source>
        <dbReference type="SAM" id="MobiDB-lite"/>
    </source>
</evidence>
<dbReference type="SUPFAM" id="SSF55200">
    <property type="entry name" value="Translation initiation factor IF3, C-terminal domain"/>
    <property type="match status" value="1"/>
</dbReference>
<dbReference type="PANTHER" id="PTHR10938">
    <property type="entry name" value="TRANSLATION INITIATION FACTOR IF-3"/>
    <property type="match status" value="1"/>
</dbReference>
<keyword evidence="3" id="KW-0648">Protein biosynthesis</keyword>
<reference evidence="5 6" key="1">
    <citation type="submission" date="2021-02" db="EMBL/GenBank/DDBJ databases">
        <title>Genome assembly of Pseudopithomyces chartarum.</title>
        <authorList>
            <person name="Jauregui R."/>
            <person name="Singh J."/>
            <person name="Voisey C."/>
        </authorList>
    </citation>
    <scope>NUCLEOTIDE SEQUENCE [LARGE SCALE GENOMIC DNA]</scope>
    <source>
        <strain evidence="5 6">AGR01</strain>
    </source>
</reference>
<comment type="caution">
    <text evidence="5">The sequence shown here is derived from an EMBL/GenBank/DDBJ whole genome shotgun (WGS) entry which is preliminary data.</text>
</comment>
<name>A0AAN6LYX0_9PLEO</name>
<dbReference type="GO" id="GO:0070124">
    <property type="term" value="P:mitochondrial translational initiation"/>
    <property type="evidence" value="ECO:0007669"/>
    <property type="project" value="TreeGrafter"/>
</dbReference>
<accession>A0AAN6LYX0</accession>
<keyword evidence="2" id="KW-0396">Initiation factor</keyword>